<reference evidence="2 3" key="1">
    <citation type="submission" date="2018-11" db="EMBL/GenBank/DDBJ databases">
        <title>Trebonia kvetii gen.nov., sp.nov., a novel acidophilic actinobacterium, and proposal of the new actinobacterial family Treboniaceae fam. nov.</title>
        <authorList>
            <person name="Rapoport D."/>
            <person name="Sagova-Mareckova M."/>
            <person name="Sedlacek I."/>
            <person name="Provaznik J."/>
            <person name="Kralova S."/>
            <person name="Pavlinic D."/>
            <person name="Benes V."/>
            <person name="Kopecky J."/>
        </authorList>
    </citation>
    <scope>NUCLEOTIDE SEQUENCE [LARGE SCALE GENOMIC DNA]</scope>
    <source>
        <strain evidence="2 3">15Tr583</strain>
    </source>
</reference>
<name>A0A6P2BMC5_9ACTN</name>
<proteinExistence type="predicted"/>
<sequence length="589" mass="65058">MWDVAIEPRASVARCYECGSSPVFALCHHCWRPGCKKHVRPSPRWARKILREGSGPGLAKAPVYHCGGCAHGKALTAGTTWRWLVIVLGGAALAVAGIVTVRLSPTVGAILLLTGGLSALVAMLHVWRGVARARTALPVPLLPKAVDVELTEELRGEITLEGEGDEYRTVLDPVKGELSVRFTFGGPDRERVRRRRKRARTHDAAVPWCAGRILLSGPFGIRTGDEIAGPILPLDGNSGDHAVFRPLDPPSSSPWKYRRRYELRTEPKIASGPIWITPSIVPDSGRHGLELDVQWVKFGPDEDKPLSLRMIELLRLEFPVRWGEIHTWGLLDEVGTQPRATVGLGGEGRQFIELKRITPADQEKDEARTTHVTLAIRFSGQVDPGDEISGRVTAKMGGTLSGVTGVTLFNSLGGRRALGRSASVKTRVDLGFRISLANIRYQALRVDPDRAAEDSNRDSYADTFDVVPDDEAVIALTNAMSEEGYYVKHVIENPPRSGRRANEFQRYWDIKGRRYVGVYPVDFHIILTGEEVRSGGIRPERGATKVRIVVKGAYTDDEMERTIREEYKRLRDLTEATLGRKSPMTSETG</sequence>
<dbReference type="AlphaFoldDB" id="A0A6P2BMC5"/>
<gene>
    <name evidence="2" type="ORF">EAS64_39655</name>
</gene>
<keyword evidence="1" id="KW-0472">Membrane</keyword>
<accession>A0A6P2BMC5</accession>
<feature type="transmembrane region" description="Helical" evidence="1">
    <location>
        <begin position="107"/>
        <end position="127"/>
    </location>
</feature>
<comment type="caution">
    <text evidence="2">The sequence shown here is derived from an EMBL/GenBank/DDBJ whole genome shotgun (WGS) entry which is preliminary data.</text>
</comment>
<evidence type="ECO:0000313" key="3">
    <source>
        <dbReference type="Proteomes" id="UP000460272"/>
    </source>
</evidence>
<dbReference type="OrthoDB" id="3589843at2"/>
<dbReference type="Proteomes" id="UP000460272">
    <property type="component" value="Unassembled WGS sequence"/>
</dbReference>
<dbReference type="EMBL" id="RPFW01000010">
    <property type="protein sequence ID" value="TVZ00164.1"/>
    <property type="molecule type" value="Genomic_DNA"/>
</dbReference>
<protein>
    <submittedName>
        <fullName evidence="2">Uncharacterized protein</fullName>
    </submittedName>
</protein>
<dbReference type="RefSeq" id="WP_145861804.1">
    <property type="nucleotide sequence ID" value="NZ_RPFW01000010.1"/>
</dbReference>
<evidence type="ECO:0000256" key="1">
    <source>
        <dbReference type="SAM" id="Phobius"/>
    </source>
</evidence>
<keyword evidence="3" id="KW-1185">Reference proteome</keyword>
<keyword evidence="1" id="KW-0812">Transmembrane</keyword>
<feature type="transmembrane region" description="Helical" evidence="1">
    <location>
        <begin position="83"/>
        <end position="101"/>
    </location>
</feature>
<organism evidence="2 3">
    <name type="scientific">Trebonia kvetii</name>
    <dbReference type="NCBI Taxonomy" id="2480626"/>
    <lineage>
        <taxon>Bacteria</taxon>
        <taxon>Bacillati</taxon>
        <taxon>Actinomycetota</taxon>
        <taxon>Actinomycetes</taxon>
        <taxon>Streptosporangiales</taxon>
        <taxon>Treboniaceae</taxon>
        <taxon>Trebonia</taxon>
    </lineage>
</organism>
<evidence type="ECO:0000313" key="2">
    <source>
        <dbReference type="EMBL" id="TVZ00164.1"/>
    </source>
</evidence>
<keyword evidence="1" id="KW-1133">Transmembrane helix</keyword>